<proteinExistence type="predicted"/>
<keyword evidence="2" id="KW-1185">Reference proteome</keyword>
<accession>A0A0A1U0T4</accession>
<dbReference type="GeneID" id="14886294"/>
<organism evidence="1 2">
    <name type="scientific">Entamoeba invadens IP1</name>
    <dbReference type="NCBI Taxonomy" id="370355"/>
    <lineage>
        <taxon>Eukaryota</taxon>
        <taxon>Amoebozoa</taxon>
        <taxon>Evosea</taxon>
        <taxon>Archamoebae</taxon>
        <taxon>Mastigamoebida</taxon>
        <taxon>Entamoebidae</taxon>
        <taxon>Entamoeba</taxon>
    </lineage>
</organism>
<dbReference type="AlphaFoldDB" id="A0A0A1U0T4"/>
<sequence>MKQHTLIDQRNVVIIGNPLSKKKSLVTWFIKEVLVNEENPNERTELYVKTIKNEKNDFNMFVWDVESRQTVQSMYVKTANVVVVVYNTCDNNCLKSIKENIKMINECANDKQPFYLYFVDNNIEESENEKNRNDIDHFLSNLVLHPFVINRGIFQCDTSDGSGIPDLFSDIISKSYDDLDLYYNDINRTASLLQKLLYETSNYDKSVSQHVSLRLKSKESSKKQKKRLECELDQLEECCVFRSNVIMEMCEQTINALSTTINAVNGIRAEFSRRVVESSKTYNKIIDNITAVDSLVTSINIDKGIDLNSENERFKVKKSLNEKMKINTDIIDKYQVVKEHNISDVLSPLYVERLNLLCNTSIKSVLFDSKIETFLDNYQFMEVVKKNDKVCVLLKDESGNVNGVFFQNKTKKDNELFFNNTTLFSLSDFVKYNNTACDFNFNGIKIDPKKRIFHFSTNYTTCVELTGDHFYCYNPFNISQKIIPFLQTGKMQRVIILLMY</sequence>
<dbReference type="InterPro" id="IPR001806">
    <property type="entry name" value="Small_GTPase"/>
</dbReference>
<dbReference type="KEGG" id="eiv:EIN_097960"/>
<dbReference type="EMBL" id="KB206860">
    <property type="protein sequence ID" value="ELP87509.1"/>
    <property type="molecule type" value="Genomic_DNA"/>
</dbReference>
<dbReference type="RefSeq" id="XP_004254280.1">
    <property type="nucleotide sequence ID" value="XM_004254232.1"/>
</dbReference>
<dbReference type="GO" id="GO:0003924">
    <property type="term" value="F:GTPase activity"/>
    <property type="evidence" value="ECO:0007669"/>
    <property type="project" value="InterPro"/>
</dbReference>
<dbReference type="SUPFAM" id="SSF52540">
    <property type="entry name" value="P-loop containing nucleoside triphosphate hydrolases"/>
    <property type="match status" value="1"/>
</dbReference>
<dbReference type="PROSITE" id="PS51419">
    <property type="entry name" value="RAB"/>
    <property type="match status" value="1"/>
</dbReference>
<evidence type="ECO:0000313" key="1">
    <source>
        <dbReference type="EMBL" id="ELP87509.1"/>
    </source>
</evidence>
<dbReference type="Gene3D" id="3.40.50.300">
    <property type="entry name" value="P-loop containing nucleotide triphosphate hydrolases"/>
    <property type="match status" value="1"/>
</dbReference>
<protein>
    <submittedName>
        <fullName evidence="1">Uncharacterized protein</fullName>
    </submittedName>
</protein>
<dbReference type="VEuPathDB" id="AmoebaDB:EIN_097960"/>
<dbReference type="Proteomes" id="UP000014680">
    <property type="component" value="Unassembled WGS sequence"/>
</dbReference>
<evidence type="ECO:0000313" key="2">
    <source>
        <dbReference type="Proteomes" id="UP000014680"/>
    </source>
</evidence>
<dbReference type="InterPro" id="IPR027417">
    <property type="entry name" value="P-loop_NTPase"/>
</dbReference>
<name>A0A0A1U0T4_ENTIV</name>
<dbReference type="GO" id="GO:0005525">
    <property type="term" value="F:GTP binding"/>
    <property type="evidence" value="ECO:0007669"/>
    <property type="project" value="InterPro"/>
</dbReference>
<reference evidence="1 2" key="1">
    <citation type="submission" date="2012-10" db="EMBL/GenBank/DDBJ databases">
        <authorList>
            <person name="Zafar N."/>
            <person name="Inman J."/>
            <person name="Hall N."/>
            <person name="Lorenzi H."/>
            <person name="Caler E."/>
        </authorList>
    </citation>
    <scope>NUCLEOTIDE SEQUENCE [LARGE SCALE GENOMIC DNA]</scope>
    <source>
        <strain evidence="1 2">IP1</strain>
    </source>
</reference>
<gene>
    <name evidence="1" type="ORF">EIN_097960</name>
</gene>
<dbReference type="Pfam" id="PF00071">
    <property type="entry name" value="Ras"/>
    <property type="match status" value="1"/>
</dbReference>